<dbReference type="Gene3D" id="3.40.50.460">
    <property type="entry name" value="Phosphofructokinase domain"/>
    <property type="match status" value="1"/>
</dbReference>
<dbReference type="GO" id="GO:0030388">
    <property type="term" value="P:fructose 1,6-bisphosphate metabolic process"/>
    <property type="evidence" value="ECO:0007669"/>
    <property type="project" value="TreeGrafter"/>
</dbReference>
<comment type="subcellular location">
    <subcellularLocation>
        <location evidence="3 15">Cytoplasm</location>
    </subcellularLocation>
</comment>
<keyword evidence="13 15" id="KW-0324">Glycolysis</keyword>
<keyword evidence="9 15" id="KW-0547">Nucleotide-binding</keyword>
<dbReference type="GO" id="GO:0003872">
    <property type="term" value="F:6-phosphofructokinase activity"/>
    <property type="evidence" value="ECO:0007669"/>
    <property type="project" value="UniProtKB-UniRule"/>
</dbReference>
<dbReference type="GO" id="GO:0005945">
    <property type="term" value="C:6-phosphofructokinase complex"/>
    <property type="evidence" value="ECO:0007669"/>
    <property type="project" value="TreeGrafter"/>
</dbReference>
<evidence type="ECO:0000256" key="12">
    <source>
        <dbReference type="ARBA" id="ARBA00022842"/>
    </source>
</evidence>
<feature type="binding site" description="in other chain" evidence="15">
    <location>
        <begin position="305"/>
        <end position="307"/>
    </location>
    <ligand>
        <name>ADP</name>
        <dbReference type="ChEBI" id="CHEBI:456216"/>
        <note>allosteric activator; ligand shared between dimeric partners</note>
    </ligand>
</feature>
<dbReference type="GO" id="GO:0048029">
    <property type="term" value="F:monosaccharide binding"/>
    <property type="evidence" value="ECO:0007669"/>
    <property type="project" value="TreeGrafter"/>
</dbReference>
<comment type="catalytic activity">
    <reaction evidence="14 15">
        <text>beta-D-fructose 6-phosphate + ATP = beta-D-fructose 1,6-bisphosphate + ADP + H(+)</text>
        <dbReference type="Rhea" id="RHEA:16109"/>
        <dbReference type="ChEBI" id="CHEBI:15378"/>
        <dbReference type="ChEBI" id="CHEBI:30616"/>
        <dbReference type="ChEBI" id="CHEBI:32966"/>
        <dbReference type="ChEBI" id="CHEBI:57634"/>
        <dbReference type="ChEBI" id="CHEBI:456216"/>
        <dbReference type="EC" id="2.7.1.11"/>
    </reaction>
</comment>
<dbReference type="PANTHER" id="PTHR13697">
    <property type="entry name" value="PHOSPHOFRUCTOKINASE"/>
    <property type="match status" value="1"/>
</dbReference>
<evidence type="ECO:0000256" key="15">
    <source>
        <dbReference type="HAMAP-Rule" id="MF_00339"/>
    </source>
</evidence>
<keyword evidence="11 15" id="KW-0067">ATP-binding</keyword>
<dbReference type="InterPro" id="IPR035966">
    <property type="entry name" value="PKF_sf"/>
</dbReference>
<feature type="binding site" description="in other chain" evidence="15">
    <location>
        <position position="303"/>
    </location>
    <ligand>
        <name>ADP</name>
        <dbReference type="ChEBI" id="CHEBI:456216"/>
        <note>allosteric activator; ligand shared between dimeric partners</note>
    </ligand>
</feature>
<feature type="binding site" description="in other chain" evidence="15">
    <location>
        <begin position="217"/>
        <end position="219"/>
    </location>
    <ligand>
        <name>substrate</name>
        <note>ligand shared between dimeric partners</note>
    </ligand>
</feature>
<keyword evidence="10 15" id="KW-0418">Kinase</keyword>
<feature type="binding site" description="in other chain" evidence="15">
    <location>
        <begin position="261"/>
        <end position="263"/>
    </location>
    <ligand>
        <name>substrate</name>
        <note>ligand shared between dimeric partners</note>
    </ligand>
</feature>
<evidence type="ECO:0000256" key="10">
    <source>
        <dbReference type="ARBA" id="ARBA00022777"/>
    </source>
</evidence>
<evidence type="ECO:0000256" key="8">
    <source>
        <dbReference type="ARBA" id="ARBA00022723"/>
    </source>
</evidence>
<dbReference type="EMBL" id="CP045119">
    <property type="protein sequence ID" value="QIN84705.1"/>
    <property type="molecule type" value="Genomic_DNA"/>
</dbReference>
<dbReference type="SUPFAM" id="SSF53784">
    <property type="entry name" value="Phosphofructokinase"/>
    <property type="match status" value="1"/>
</dbReference>
<dbReference type="Proteomes" id="UP000501452">
    <property type="component" value="Chromosome"/>
</dbReference>
<proteinExistence type="inferred from homology"/>
<feature type="binding site" description="in other chain" evidence="15">
    <location>
        <begin position="277"/>
        <end position="279"/>
    </location>
    <ligand>
        <name>ADP</name>
        <dbReference type="ChEBI" id="CHEBI:456216"/>
        <note>allosteric activator; ligand shared between dimeric partners</note>
    </ligand>
</feature>
<keyword evidence="5 15" id="KW-0963">Cytoplasm</keyword>
<feature type="binding site" description="in other chain" evidence="15">
    <location>
        <position position="314"/>
    </location>
    <ligand>
        <name>substrate</name>
        <note>ligand shared between dimeric partners</note>
    </ligand>
</feature>
<organism evidence="17 18">
    <name type="scientific">Rubrobacter tropicus</name>
    <dbReference type="NCBI Taxonomy" id="2653851"/>
    <lineage>
        <taxon>Bacteria</taxon>
        <taxon>Bacillati</taxon>
        <taxon>Actinomycetota</taxon>
        <taxon>Rubrobacteria</taxon>
        <taxon>Rubrobacterales</taxon>
        <taxon>Rubrobacteraceae</taxon>
        <taxon>Rubrobacter</taxon>
    </lineage>
</organism>
<protein>
    <recommendedName>
        <fullName evidence="15">ATP-dependent 6-phosphofructokinase</fullName>
        <shortName evidence="15">ATP-PFK</shortName>
        <shortName evidence="15">Phosphofructokinase</shortName>
        <ecNumber evidence="15">2.7.1.11</ecNumber>
    </recommendedName>
    <alternativeName>
        <fullName evidence="15">Phosphohexokinase</fullName>
    </alternativeName>
</protein>
<dbReference type="GO" id="GO:0046872">
    <property type="term" value="F:metal ion binding"/>
    <property type="evidence" value="ECO:0007669"/>
    <property type="project" value="UniProtKB-KW"/>
</dbReference>
<evidence type="ECO:0000313" key="17">
    <source>
        <dbReference type="EMBL" id="QIN84705.1"/>
    </source>
</evidence>
<evidence type="ECO:0000256" key="1">
    <source>
        <dbReference type="ARBA" id="ARBA00001946"/>
    </source>
</evidence>
<reference evidence="17 18" key="1">
    <citation type="submission" date="2019-10" db="EMBL/GenBank/DDBJ databases">
        <title>Rubrobacter sp nov SCSIO 52090 isolated from a deep-sea sediment in the South China Sea.</title>
        <authorList>
            <person name="Chen R.W."/>
        </authorList>
    </citation>
    <scope>NUCLEOTIDE SEQUENCE [LARGE SCALE GENOMIC DNA]</scope>
    <source>
        <strain evidence="17 18">SCSIO 52909</strain>
    </source>
</reference>
<evidence type="ECO:0000256" key="5">
    <source>
        <dbReference type="ARBA" id="ARBA00022490"/>
    </source>
</evidence>
<evidence type="ECO:0000256" key="2">
    <source>
        <dbReference type="ARBA" id="ARBA00002659"/>
    </source>
</evidence>
<feature type="binding site" evidence="15">
    <location>
        <begin position="164"/>
        <end position="165"/>
    </location>
    <ligand>
        <name>ATP</name>
        <dbReference type="ChEBI" id="CHEBI:30616"/>
    </ligand>
</feature>
<comment type="similarity">
    <text evidence="15">Belongs to the phosphofructokinase type A (PFKA) family. ATP-dependent PFK group I subfamily. Prokaryotic clade 'B1' sub-subfamily.</text>
</comment>
<dbReference type="HAMAP" id="MF_00339">
    <property type="entry name" value="Phosphofructokinase_I_B1"/>
    <property type="match status" value="1"/>
</dbReference>
<dbReference type="InterPro" id="IPR015912">
    <property type="entry name" value="Phosphofructokinase_CS"/>
</dbReference>
<dbReference type="GO" id="GO:0016208">
    <property type="term" value="F:AMP binding"/>
    <property type="evidence" value="ECO:0007669"/>
    <property type="project" value="TreeGrafter"/>
</dbReference>
<dbReference type="GO" id="GO:0061621">
    <property type="term" value="P:canonical glycolysis"/>
    <property type="evidence" value="ECO:0007669"/>
    <property type="project" value="TreeGrafter"/>
</dbReference>
<evidence type="ECO:0000256" key="7">
    <source>
        <dbReference type="ARBA" id="ARBA00022679"/>
    </source>
</evidence>
<evidence type="ECO:0000256" key="6">
    <source>
        <dbReference type="ARBA" id="ARBA00022533"/>
    </source>
</evidence>
<feature type="domain" description="Phosphofructokinase" evidence="16">
    <location>
        <begin position="95"/>
        <end position="368"/>
    </location>
</feature>
<comment type="cofactor">
    <cofactor evidence="1 15">
        <name>Mg(2+)</name>
        <dbReference type="ChEBI" id="CHEBI:18420"/>
    </cofactor>
</comment>
<keyword evidence="7 15" id="KW-0808">Transferase</keyword>
<dbReference type="GO" id="GO:0006002">
    <property type="term" value="P:fructose 6-phosphate metabolic process"/>
    <property type="evidence" value="ECO:0007669"/>
    <property type="project" value="InterPro"/>
</dbReference>
<comment type="pathway">
    <text evidence="4 15">Carbohydrate degradation; glycolysis; D-glyceraldehyde 3-phosphate and glycerone phosphate from D-glucose: step 3/4.</text>
</comment>
<dbReference type="InterPro" id="IPR000023">
    <property type="entry name" value="Phosphofructokinase_dom"/>
</dbReference>
<dbReference type="PROSITE" id="PS00433">
    <property type="entry name" value="PHOSPHOFRUCTOKINASE"/>
    <property type="match status" value="1"/>
</dbReference>
<feature type="binding site" description="in other chain" evidence="15">
    <location>
        <position position="246"/>
    </location>
    <ligand>
        <name>ADP</name>
        <dbReference type="ChEBI" id="CHEBI:456216"/>
        <note>allosteric activator; ligand shared between dimeric partners</note>
    </ligand>
</feature>
<dbReference type="KEGG" id="rub:GBA63_20160"/>
<feature type="binding site" evidence="15">
    <location>
        <begin position="113"/>
        <end position="117"/>
    </location>
    <ligand>
        <name>ADP</name>
        <dbReference type="ChEBI" id="CHEBI:456216"/>
        <note>allosteric activator; ligand shared between dimeric partners</note>
    </ligand>
</feature>
<evidence type="ECO:0000256" key="3">
    <source>
        <dbReference type="ARBA" id="ARBA00004496"/>
    </source>
</evidence>
<dbReference type="PANTHER" id="PTHR13697:SF4">
    <property type="entry name" value="ATP-DEPENDENT 6-PHOSPHOFRUCTOKINASE"/>
    <property type="match status" value="1"/>
</dbReference>
<dbReference type="AlphaFoldDB" id="A0A6G8QDX3"/>
<comment type="subunit">
    <text evidence="15">Homotetramer.</text>
</comment>
<dbReference type="PRINTS" id="PR00476">
    <property type="entry name" value="PHFRCTKINASE"/>
</dbReference>
<keyword evidence="6 15" id="KW-0021">Allosteric enzyme</keyword>
<evidence type="ECO:0000256" key="9">
    <source>
        <dbReference type="ARBA" id="ARBA00022741"/>
    </source>
</evidence>
<dbReference type="UniPathway" id="UPA00109">
    <property type="reaction ID" value="UER00182"/>
</dbReference>
<keyword evidence="12 15" id="KW-0460">Magnesium</keyword>
<dbReference type="Gene3D" id="3.40.50.450">
    <property type="match status" value="1"/>
</dbReference>
<feature type="active site" description="Proton acceptor" evidence="15">
    <location>
        <position position="219"/>
    </location>
</feature>
<evidence type="ECO:0000259" key="16">
    <source>
        <dbReference type="Pfam" id="PF00365"/>
    </source>
</evidence>
<feature type="binding site" description="in other chain" evidence="15">
    <location>
        <begin position="343"/>
        <end position="346"/>
    </location>
    <ligand>
        <name>substrate</name>
        <note>ligand shared between dimeric partners</note>
    </ligand>
</feature>
<accession>A0A6G8QDX3</accession>
<dbReference type="GO" id="GO:0005524">
    <property type="term" value="F:ATP binding"/>
    <property type="evidence" value="ECO:0007669"/>
    <property type="project" value="UniProtKB-KW"/>
</dbReference>
<feature type="binding site" evidence="15">
    <location>
        <position position="337"/>
    </location>
    <ligand>
        <name>substrate</name>
        <note>ligand shared between dimeric partners</note>
    </ligand>
</feature>
<keyword evidence="18" id="KW-1185">Reference proteome</keyword>
<dbReference type="GO" id="GO:0070095">
    <property type="term" value="F:fructose-6-phosphate binding"/>
    <property type="evidence" value="ECO:0007669"/>
    <property type="project" value="TreeGrafter"/>
</dbReference>
<comment type="activity regulation">
    <text evidence="15">Allosterically activated by ADP and other diphosphonucleosides, and allosterically inhibited by phosphoenolpyruvate.</text>
</comment>
<name>A0A6G8QDX3_9ACTN</name>
<dbReference type="EC" id="2.7.1.11" evidence="15"/>
<comment type="caution">
    <text evidence="15">Lacks conserved residue(s) required for the propagation of feature annotation.</text>
</comment>
<keyword evidence="8 15" id="KW-0479">Metal-binding</keyword>
<evidence type="ECO:0000256" key="13">
    <source>
        <dbReference type="ARBA" id="ARBA00023152"/>
    </source>
</evidence>
<sequence length="419" mass="44141">MDKTCLFGGTYWPIRIGLGGSRAVCRVFAGRSRAALVNPDQANGPPWSGRSLPGGLAWDRNAGDLGGCRVSCRHVVRGGATPRGRVARRPGPYVRVAVLTSGGDAPGMNGAIRAATRTAFVRDWEVLGVPDGYRGLLEGRFRRLTDRTMGGILHRGGTILGTAREPQLLTEEGQRQGLAALKRAGVEGLVVIGGGGSLKGALALAKLGVPTVGVPATIDNDVPFTDMSIGVDTALNTALEAIDRIKDTASSHRRAHVVEVMGRNCGYLALACALAAGAEAVLLPEHEPHPEDLLGALASSYERGKPHFIVVAAEGSGLPARKFHEYVNAAEDTFESRLTILGHVQRGGSPTAYDRLLGSRLGAAALRALAEGEPGIMVGVSGRRLERFPLEDVAAGKKHLDEDTYDLALTLAGMHRRRG</sequence>
<evidence type="ECO:0000256" key="4">
    <source>
        <dbReference type="ARBA" id="ARBA00004679"/>
    </source>
</evidence>
<dbReference type="Pfam" id="PF00365">
    <property type="entry name" value="PFK"/>
    <property type="match status" value="1"/>
</dbReference>
<dbReference type="NCBIfam" id="NF002872">
    <property type="entry name" value="PRK03202.1"/>
    <property type="match status" value="1"/>
</dbReference>
<dbReference type="FunFam" id="3.40.50.460:FF:000002">
    <property type="entry name" value="ATP-dependent 6-phosphofructokinase"/>
    <property type="match status" value="1"/>
</dbReference>
<comment type="function">
    <text evidence="2 15">Catalyzes the phosphorylation of D-fructose 6-phosphate to fructose 1,6-bisphosphate by ATP, the first committing step of glycolysis.</text>
</comment>
<evidence type="ECO:0000313" key="18">
    <source>
        <dbReference type="Proteomes" id="UP000501452"/>
    </source>
</evidence>
<evidence type="ECO:0000256" key="11">
    <source>
        <dbReference type="ARBA" id="ARBA00022840"/>
    </source>
</evidence>
<evidence type="ECO:0000256" key="14">
    <source>
        <dbReference type="ARBA" id="ARBA00048070"/>
    </source>
</evidence>
<dbReference type="InterPro" id="IPR022953">
    <property type="entry name" value="ATP_PFK"/>
</dbReference>
<dbReference type="GO" id="GO:0042802">
    <property type="term" value="F:identical protein binding"/>
    <property type="evidence" value="ECO:0007669"/>
    <property type="project" value="TreeGrafter"/>
</dbReference>
<feature type="binding site" evidence="15">
    <location>
        <position position="254"/>
    </location>
    <ligand>
        <name>substrate</name>
        <note>ligand shared between dimeric partners</note>
    </ligand>
</feature>
<feature type="binding site" evidence="15">
    <location>
        <position position="103"/>
    </location>
    <ligand>
        <name>ATP</name>
        <dbReference type="ChEBI" id="CHEBI:30616"/>
    </ligand>
</feature>
<gene>
    <name evidence="15" type="primary">pfkA</name>
    <name evidence="17" type="ORF">GBA63_20160</name>
</gene>
<dbReference type="InterPro" id="IPR012828">
    <property type="entry name" value="PFKA_ATP_prok"/>
</dbReference>